<protein>
    <submittedName>
        <fullName evidence="1">Uncharacterized protein</fullName>
    </submittedName>
</protein>
<dbReference type="AlphaFoldDB" id="A0A510JEI5"/>
<accession>A0A510JEI5</accession>
<dbReference type="RefSeq" id="WP_026745314.1">
    <property type="nucleotide sequence ID" value="NZ_AP019823.1"/>
</dbReference>
<evidence type="ECO:0000313" key="2">
    <source>
        <dbReference type="Proteomes" id="UP000321892"/>
    </source>
</evidence>
<gene>
    <name evidence="1" type="ORF">JCM16775_0419</name>
</gene>
<dbReference type="EMBL" id="AP019823">
    <property type="protein sequence ID" value="BBM37729.1"/>
    <property type="molecule type" value="Genomic_DNA"/>
</dbReference>
<dbReference type="Proteomes" id="UP000321892">
    <property type="component" value="Chromosome"/>
</dbReference>
<dbReference type="OrthoDB" id="82398at2"/>
<reference evidence="1 2" key="1">
    <citation type="submission" date="2019-07" db="EMBL/GenBank/DDBJ databases">
        <title>Complete Genome Sequence of Leptotrichia hofstadii Strain JCM16775.</title>
        <authorList>
            <person name="Watanabe S."/>
            <person name="Cui L."/>
        </authorList>
    </citation>
    <scope>NUCLEOTIDE SEQUENCE [LARGE SCALE GENOMIC DNA]</scope>
    <source>
        <strain evidence="1 2">JCM16775</strain>
    </source>
</reference>
<sequence>MKKLILAIFLLFGVLGFSRYVERCRIVSGNTCVSLESGKRFNFRGYPFSGLGIGDVYRVYFEGSGYRNLYYTGSSYLY</sequence>
<proteinExistence type="predicted"/>
<keyword evidence="2" id="KW-1185">Reference proteome</keyword>
<evidence type="ECO:0000313" key="1">
    <source>
        <dbReference type="EMBL" id="BBM37729.1"/>
    </source>
</evidence>
<organism evidence="1 2">
    <name type="scientific">Leptotrichia hofstadii</name>
    <dbReference type="NCBI Taxonomy" id="157688"/>
    <lineage>
        <taxon>Bacteria</taxon>
        <taxon>Fusobacteriati</taxon>
        <taxon>Fusobacteriota</taxon>
        <taxon>Fusobacteriia</taxon>
        <taxon>Fusobacteriales</taxon>
        <taxon>Leptotrichiaceae</taxon>
        <taxon>Leptotrichia</taxon>
    </lineage>
</organism>
<dbReference type="KEGG" id="lhf:JCM16775_0419"/>
<name>A0A510JEI5_9FUSO</name>